<keyword evidence="4" id="KW-1185">Reference proteome</keyword>
<dbReference type="SUPFAM" id="SSF110849">
    <property type="entry name" value="ParB/Sulfiredoxin"/>
    <property type="match status" value="1"/>
</dbReference>
<gene>
    <name evidence="3" type="ORF">C7B82_28540</name>
</gene>
<dbReference type="PANTHER" id="PTHR33375">
    <property type="entry name" value="CHROMOSOME-PARTITIONING PROTEIN PARB-RELATED"/>
    <property type="match status" value="1"/>
</dbReference>
<feature type="coiled-coil region" evidence="1">
    <location>
        <begin position="22"/>
        <end position="69"/>
    </location>
</feature>
<dbReference type="EMBL" id="PVWK01000154">
    <property type="protein sequence ID" value="PSB24091.1"/>
    <property type="molecule type" value="Genomic_DNA"/>
</dbReference>
<dbReference type="InterPro" id="IPR003115">
    <property type="entry name" value="ParB_N"/>
</dbReference>
<protein>
    <recommendedName>
        <fullName evidence="2">ParB-like N-terminal domain-containing protein</fullName>
    </recommendedName>
</protein>
<name>A0A2T1DUI6_9CYAN</name>
<keyword evidence="1" id="KW-0175">Coiled coil</keyword>
<evidence type="ECO:0000259" key="2">
    <source>
        <dbReference type="SMART" id="SM00470"/>
    </source>
</evidence>
<dbReference type="SMART" id="SM00470">
    <property type="entry name" value="ParB"/>
    <property type="match status" value="1"/>
</dbReference>
<evidence type="ECO:0000256" key="1">
    <source>
        <dbReference type="SAM" id="Coils"/>
    </source>
</evidence>
<dbReference type="PANTHER" id="PTHR33375:SF1">
    <property type="entry name" value="CHROMOSOME-PARTITIONING PROTEIN PARB-RELATED"/>
    <property type="match status" value="1"/>
</dbReference>
<accession>A0A2T1DUI6</accession>
<organism evidence="3 4">
    <name type="scientific">Stenomitos frigidus ULC18</name>
    <dbReference type="NCBI Taxonomy" id="2107698"/>
    <lineage>
        <taxon>Bacteria</taxon>
        <taxon>Bacillati</taxon>
        <taxon>Cyanobacteriota</taxon>
        <taxon>Cyanophyceae</taxon>
        <taxon>Leptolyngbyales</taxon>
        <taxon>Leptolyngbyaceae</taxon>
        <taxon>Stenomitos</taxon>
    </lineage>
</organism>
<proteinExistence type="predicted"/>
<dbReference type="InterPro" id="IPR050336">
    <property type="entry name" value="Chromosome_partition/occlusion"/>
</dbReference>
<dbReference type="OrthoDB" id="525900at2"/>
<reference evidence="4" key="1">
    <citation type="submission" date="2018-02" db="EMBL/GenBank/DDBJ databases">
        <authorList>
            <person name="Moore K."/>
            <person name="Momper L."/>
        </authorList>
    </citation>
    <scope>NUCLEOTIDE SEQUENCE [LARGE SCALE GENOMIC DNA]</scope>
    <source>
        <strain evidence="4">ULC18</strain>
    </source>
</reference>
<feature type="domain" description="ParB-like N-terminal" evidence="2">
    <location>
        <begin position="70"/>
        <end position="161"/>
    </location>
</feature>
<sequence length="387" mass="43873">MPAKKPASISQMFAPASQNQEVLQLQDRVEELEDELRQLRLQELDSDVKTALEEQIQELAQQLAQQGGEHYISLEQIQPDADQPRTVFPPTVIQARAKSLREEGQHSPIILIPQTEDLYKLFDGELRWRSASHAGLTTLRAVFLTQDALDKLDRAAVFDRQLTTSLQSEKLHPFDLANGLVKLMVMRHPQLNEQVKAIPSLLNAVIQRLRRSGEIAELEAVAIADRIVQQEWIEKVCVSETERWILEAILSKQLNPVSINSNVFTLLSLPDDLQSVIRTAGLEGSKVLELRKVSGKNLHSDEAVATDLRIKLIHEIIHQGLSLDKIRFKVKAILKEHSDAQQRPKPLDLAQRLSSIPKQLKQAKVWEDAQKRQKLEKLLNELEGLLL</sequence>
<dbReference type="GO" id="GO:0005694">
    <property type="term" value="C:chromosome"/>
    <property type="evidence" value="ECO:0007669"/>
    <property type="project" value="TreeGrafter"/>
</dbReference>
<dbReference type="InterPro" id="IPR036086">
    <property type="entry name" value="ParB/Sulfiredoxin_sf"/>
</dbReference>
<dbReference type="Gene3D" id="3.90.1530.10">
    <property type="entry name" value="Conserved hypothetical protein from pyrococcus furiosus pfu- 392566-001, ParB domain"/>
    <property type="match status" value="1"/>
</dbReference>
<reference evidence="3 4" key="2">
    <citation type="submission" date="2018-03" db="EMBL/GenBank/DDBJ databases">
        <title>The ancient ancestry and fast evolution of plastids.</title>
        <authorList>
            <person name="Moore K.R."/>
            <person name="Magnabosco C."/>
            <person name="Momper L."/>
            <person name="Gold D.A."/>
            <person name="Bosak T."/>
            <person name="Fournier G.P."/>
        </authorList>
    </citation>
    <scope>NUCLEOTIDE SEQUENCE [LARGE SCALE GENOMIC DNA]</scope>
    <source>
        <strain evidence="3 4">ULC18</strain>
    </source>
</reference>
<evidence type="ECO:0000313" key="4">
    <source>
        <dbReference type="Proteomes" id="UP000239576"/>
    </source>
</evidence>
<evidence type="ECO:0000313" key="3">
    <source>
        <dbReference type="EMBL" id="PSB24091.1"/>
    </source>
</evidence>
<comment type="caution">
    <text evidence="3">The sequence shown here is derived from an EMBL/GenBank/DDBJ whole genome shotgun (WGS) entry which is preliminary data.</text>
</comment>
<dbReference type="Proteomes" id="UP000239576">
    <property type="component" value="Unassembled WGS sequence"/>
</dbReference>
<dbReference type="AlphaFoldDB" id="A0A2T1DUI6"/>
<dbReference type="GO" id="GO:0007059">
    <property type="term" value="P:chromosome segregation"/>
    <property type="evidence" value="ECO:0007669"/>
    <property type="project" value="TreeGrafter"/>
</dbReference>
<dbReference type="RefSeq" id="WP_106260472.1">
    <property type="nucleotide sequence ID" value="NZ_CAWNSW010000055.1"/>
</dbReference>
<dbReference type="Pfam" id="PF02195">
    <property type="entry name" value="ParB_N"/>
    <property type="match status" value="1"/>
</dbReference>